<dbReference type="Gene3D" id="3.40.640.10">
    <property type="entry name" value="Type I PLP-dependent aspartate aminotransferase-like (Major domain)"/>
    <property type="match status" value="1"/>
</dbReference>
<dbReference type="HOGENOM" id="CLU_870829_0_0_6"/>
<organism evidence="3 4">
    <name type="scientific">Francisella hispaniensis</name>
    <dbReference type="NCBI Taxonomy" id="622488"/>
    <lineage>
        <taxon>Bacteria</taxon>
        <taxon>Pseudomonadati</taxon>
        <taxon>Pseudomonadota</taxon>
        <taxon>Gammaproteobacteria</taxon>
        <taxon>Thiotrichales</taxon>
        <taxon>Francisellaceae</taxon>
        <taxon>Francisella</taxon>
    </lineage>
</organism>
<dbReference type="InterPro" id="IPR000653">
    <property type="entry name" value="DegT/StrS_aminotransferase"/>
</dbReference>
<dbReference type="Gene3D" id="3.90.1150.10">
    <property type="entry name" value="Aspartate Aminotransferase, domain 1"/>
    <property type="match status" value="1"/>
</dbReference>
<dbReference type="KEGG" id="fcn:FN3523_1494"/>
<evidence type="ECO:0000313" key="4">
    <source>
        <dbReference type="Proteomes" id="UP000008303"/>
    </source>
</evidence>
<reference evidence="4" key="1">
    <citation type="journal article" date="2011" name="Appl. Environ. Microbiol.">
        <title>Common ancestry and novel genetic traits of Francisella novicida-like isolates from North America and Australia as revealed by comparative genomic analyses.</title>
        <authorList>
            <person name="Siddaramappa S."/>
            <person name="Challacombe J.F."/>
            <person name="Petersen J.M."/>
            <person name="Pillai S."/>
            <person name="Hogg G."/>
            <person name="Kuske C.R."/>
        </authorList>
    </citation>
    <scope>NUCLEOTIDE SEQUENCE [LARGE SCALE GENOMIC DNA]</scope>
    <source>
        <strain evidence="4">3523</strain>
    </source>
</reference>
<dbReference type="InterPro" id="IPR015424">
    <property type="entry name" value="PyrdxlP-dep_Trfase"/>
</dbReference>
<dbReference type="PANTHER" id="PTHR30244">
    <property type="entry name" value="TRANSAMINASE"/>
    <property type="match status" value="1"/>
</dbReference>
<evidence type="ECO:0000313" key="3">
    <source>
        <dbReference type="EMBL" id="AEE26797.1"/>
    </source>
</evidence>
<dbReference type="SUPFAM" id="SSF53383">
    <property type="entry name" value="PLP-dependent transferases"/>
    <property type="match status" value="1"/>
</dbReference>
<comment type="similarity">
    <text evidence="2">Belongs to the DegT/DnrJ/EryC1 family.</text>
</comment>
<dbReference type="eggNOG" id="COG0399">
    <property type="taxonomic scope" value="Bacteria"/>
</dbReference>
<evidence type="ECO:0000256" key="1">
    <source>
        <dbReference type="ARBA" id="ARBA00022898"/>
    </source>
</evidence>
<evidence type="ECO:0000256" key="2">
    <source>
        <dbReference type="RuleBase" id="RU004508"/>
    </source>
</evidence>
<dbReference type="RefSeq" id="WP_014548778.1">
    <property type="nucleotide sequence ID" value="NC_017449.1"/>
</dbReference>
<dbReference type="AlphaFoldDB" id="F4BH53"/>
<dbReference type="InterPro" id="IPR015421">
    <property type="entry name" value="PyrdxlP-dep_Trfase_major"/>
</dbReference>
<sequence>MKIDKSAVSPYNFSIPTYYYDSARQAMFDLLYNMKIEGLVDTVLLPGYIGISPKEGSGIFDPIYKLSVEIDYYKMNSNLLIDFDDLKMLTESYEKKKIAVLIVNYFGFIDINIKHIAEYLKQKGCWIIEDNAHGFFTFHNYCNTLNFSDATFFSLHKMLPFSQGGSVMISNQQLRNMKYRGDDLSITKYNPFNYDLKKIANKRVNNYRSLLSEIKKIDYSMYFSLLKPNLGKEVVPQTFPIVIKKGNRDEIYRLMNEKGYGVVSLYHSMIEPLCILKHDAALKLSKSILNLPIHQDVEVKFYKEMIVLLIQCCELTENL</sequence>
<dbReference type="GO" id="GO:0030170">
    <property type="term" value="F:pyridoxal phosphate binding"/>
    <property type="evidence" value="ECO:0007669"/>
    <property type="project" value="TreeGrafter"/>
</dbReference>
<dbReference type="InterPro" id="IPR015422">
    <property type="entry name" value="PyrdxlP-dep_Trfase_small"/>
</dbReference>
<dbReference type="EMBL" id="CP002558">
    <property type="protein sequence ID" value="AEE26797.1"/>
    <property type="molecule type" value="Genomic_DNA"/>
</dbReference>
<accession>F4BH53</accession>
<dbReference type="PANTHER" id="PTHR30244:SF42">
    <property type="entry name" value="UDP-2-ACETAMIDO-2-DEOXY-3-OXO-D-GLUCURONATE AMINOTRANSFERASE"/>
    <property type="match status" value="1"/>
</dbReference>
<dbReference type="PATRIC" id="fig|676032.3.peg.1505"/>
<name>F4BH53_9GAMM</name>
<dbReference type="GO" id="GO:0008483">
    <property type="term" value="F:transaminase activity"/>
    <property type="evidence" value="ECO:0007669"/>
    <property type="project" value="TreeGrafter"/>
</dbReference>
<protein>
    <submittedName>
        <fullName evidence="3">Perosamine synthetase-related protein</fullName>
    </submittedName>
</protein>
<dbReference type="Proteomes" id="UP000008303">
    <property type="component" value="Chromosome"/>
</dbReference>
<dbReference type="GO" id="GO:0000271">
    <property type="term" value="P:polysaccharide biosynthetic process"/>
    <property type="evidence" value="ECO:0007669"/>
    <property type="project" value="TreeGrafter"/>
</dbReference>
<gene>
    <name evidence="3" type="ordered locus">FN3523_1494</name>
</gene>
<dbReference type="Pfam" id="PF01041">
    <property type="entry name" value="DegT_DnrJ_EryC1"/>
    <property type="match status" value="1"/>
</dbReference>
<keyword evidence="1 2" id="KW-0663">Pyridoxal phosphate</keyword>
<proteinExistence type="inferred from homology"/>